<feature type="domain" description="Plastocyanin-like" evidence="8">
    <location>
        <begin position="168"/>
        <end position="312"/>
    </location>
</feature>
<evidence type="ECO:0000256" key="5">
    <source>
        <dbReference type="ARBA" id="ARBA00023157"/>
    </source>
</evidence>
<dbReference type="Proteomes" id="UP001437256">
    <property type="component" value="Unassembled WGS sequence"/>
</dbReference>
<dbReference type="PROSITE" id="PS00080">
    <property type="entry name" value="MULTICOPPER_OXIDASE2"/>
    <property type="match status" value="1"/>
</dbReference>
<dbReference type="InterPro" id="IPR033138">
    <property type="entry name" value="Cu_oxidase_CS"/>
</dbReference>
<evidence type="ECO:0000256" key="6">
    <source>
        <dbReference type="ARBA" id="ARBA00023180"/>
    </source>
</evidence>
<keyword evidence="12" id="KW-1185">Reference proteome</keyword>
<evidence type="ECO:0000256" key="3">
    <source>
        <dbReference type="ARBA" id="ARBA00023002"/>
    </source>
</evidence>
<dbReference type="PANTHER" id="PTHR11709:SF511">
    <property type="entry name" value="LACCASE"/>
    <property type="match status" value="1"/>
</dbReference>
<dbReference type="Pfam" id="PF00394">
    <property type="entry name" value="Cu-oxidase"/>
    <property type="match status" value="1"/>
</dbReference>
<dbReference type="Pfam" id="PF07731">
    <property type="entry name" value="Cu-oxidase_2"/>
    <property type="match status" value="1"/>
</dbReference>
<comment type="caution">
    <text evidence="11">The sequence shown here is derived from an EMBL/GenBank/DDBJ whole genome shotgun (WGS) entry which is preliminary data.</text>
</comment>
<dbReference type="SUPFAM" id="SSF49503">
    <property type="entry name" value="Cupredoxins"/>
    <property type="match status" value="3"/>
</dbReference>
<evidence type="ECO:0000259" key="9">
    <source>
        <dbReference type="Pfam" id="PF07731"/>
    </source>
</evidence>
<dbReference type="Pfam" id="PF07732">
    <property type="entry name" value="Cu-oxidase_3"/>
    <property type="match status" value="1"/>
</dbReference>
<evidence type="ECO:0008006" key="13">
    <source>
        <dbReference type="Google" id="ProtNLM"/>
    </source>
</evidence>
<dbReference type="InterPro" id="IPR011707">
    <property type="entry name" value="Cu-oxidase-like_N"/>
</dbReference>
<keyword evidence="2" id="KW-0479">Metal-binding</keyword>
<sequence length="526" mass="58010">MWAPLSFALLLQLSSIVQAVDVISRKGDLHIINKDLSPDGFKRSTVLAGASANKASFPGPIIKANKGDTFEINVIDELTDPSMDRSTSIHWHGIHQHHTIWADGPTWVTQCPIVPKESFQYKFSVPDQAGTFWYHSHHRAQYCDGLRGAMVVYDPYDPYKKLYDVDDENTIITLSDWYHNTSTFLIQQPGPKIADSTLINGLGRWSNQPNGQLAVVNVEKGKRYRMRLVSLSCDPSYTFAIEGHNMTIIESDGQSTEPLAVDSLQIFAAQRYSFVLHANQPVGNYWIRANPSLGTSGFAGGINSAILRYKGAPNKEPANNATSPNGKLLNETDLRSQRGVPGKPVPGGADLVLNMTIGFIAPDTFTINDVPFVSPTTPVLLQILSGAQKPEDLLPSKSIYPLPRNKTIEINFSLSDPAGAPHPMHLHGHHFSVIKSADSQQYNFKNPVERDTVAVKANTTVAIRFRTDNSGPMFLHCHIEWHLVAGLAVILAEDTGDVRTENPVPPDWNKLCPNWNNTPADIRGEA</sequence>
<dbReference type="InterPro" id="IPR002355">
    <property type="entry name" value="Cu_oxidase_Cu_BS"/>
</dbReference>
<dbReference type="InterPro" id="IPR001117">
    <property type="entry name" value="Cu-oxidase_2nd"/>
</dbReference>
<keyword evidence="5" id="KW-1015">Disulfide bond</keyword>
<feature type="chain" id="PRO_5047364630" description="Laccase" evidence="7">
    <location>
        <begin position="20"/>
        <end position="526"/>
    </location>
</feature>
<comment type="similarity">
    <text evidence="1">Belongs to the multicopper oxidase family.</text>
</comment>
<reference evidence="11 12" key="1">
    <citation type="submission" date="2024-05" db="EMBL/GenBank/DDBJ databases">
        <title>A draft genome resource for the thread blight pathogen Marasmius tenuissimus strain MS-2.</title>
        <authorList>
            <person name="Yulfo-Soto G.E."/>
            <person name="Baruah I.K."/>
            <person name="Amoako-Attah I."/>
            <person name="Bukari Y."/>
            <person name="Meinhardt L.W."/>
            <person name="Bailey B.A."/>
            <person name="Cohen S.P."/>
        </authorList>
    </citation>
    <scope>NUCLEOTIDE SEQUENCE [LARGE SCALE GENOMIC DNA]</scope>
    <source>
        <strain evidence="11 12">MS-2</strain>
    </source>
</reference>
<evidence type="ECO:0000256" key="4">
    <source>
        <dbReference type="ARBA" id="ARBA00023008"/>
    </source>
</evidence>
<keyword evidence="3" id="KW-0560">Oxidoreductase</keyword>
<gene>
    <name evidence="11" type="ORF">AAF712_003643</name>
</gene>
<dbReference type="PROSITE" id="PS00079">
    <property type="entry name" value="MULTICOPPER_OXIDASE1"/>
    <property type="match status" value="1"/>
</dbReference>
<dbReference type="InterPro" id="IPR011706">
    <property type="entry name" value="Cu-oxidase_C"/>
</dbReference>
<protein>
    <recommendedName>
        <fullName evidence="13">Laccase</fullName>
    </recommendedName>
</protein>
<feature type="signal peptide" evidence="7">
    <location>
        <begin position="1"/>
        <end position="19"/>
    </location>
</feature>
<keyword evidence="6" id="KW-0325">Glycoprotein</keyword>
<evidence type="ECO:0000256" key="7">
    <source>
        <dbReference type="SAM" id="SignalP"/>
    </source>
</evidence>
<dbReference type="Gene3D" id="2.60.40.420">
    <property type="entry name" value="Cupredoxins - blue copper proteins"/>
    <property type="match status" value="3"/>
</dbReference>
<dbReference type="InterPro" id="IPR008972">
    <property type="entry name" value="Cupredoxin"/>
</dbReference>
<dbReference type="EMBL" id="JBBXMP010000013">
    <property type="protein sequence ID" value="KAL0069278.1"/>
    <property type="molecule type" value="Genomic_DNA"/>
</dbReference>
<evidence type="ECO:0000259" key="8">
    <source>
        <dbReference type="Pfam" id="PF00394"/>
    </source>
</evidence>
<accession>A0ABR3A6R6</accession>
<evidence type="ECO:0000256" key="2">
    <source>
        <dbReference type="ARBA" id="ARBA00022723"/>
    </source>
</evidence>
<evidence type="ECO:0000313" key="11">
    <source>
        <dbReference type="EMBL" id="KAL0069278.1"/>
    </source>
</evidence>
<name>A0ABR3A6R6_9AGAR</name>
<keyword evidence="4" id="KW-0186">Copper</keyword>
<dbReference type="InterPro" id="IPR045087">
    <property type="entry name" value="Cu-oxidase_fam"/>
</dbReference>
<dbReference type="PANTHER" id="PTHR11709">
    <property type="entry name" value="MULTI-COPPER OXIDASE"/>
    <property type="match status" value="1"/>
</dbReference>
<evidence type="ECO:0000259" key="10">
    <source>
        <dbReference type="Pfam" id="PF07732"/>
    </source>
</evidence>
<feature type="domain" description="Plastocyanin-like" evidence="9">
    <location>
        <begin position="373"/>
        <end position="495"/>
    </location>
</feature>
<dbReference type="CDD" id="cd13903">
    <property type="entry name" value="CuRO_3_Tv-LCC_like"/>
    <property type="match status" value="1"/>
</dbReference>
<evidence type="ECO:0000256" key="1">
    <source>
        <dbReference type="ARBA" id="ARBA00010609"/>
    </source>
</evidence>
<organism evidence="11 12">
    <name type="scientific">Marasmius tenuissimus</name>
    <dbReference type="NCBI Taxonomy" id="585030"/>
    <lineage>
        <taxon>Eukaryota</taxon>
        <taxon>Fungi</taxon>
        <taxon>Dikarya</taxon>
        <taxon>Basidiomycota</taxon>
        <taxon>Agaricomycotina</taxon>
        <taxon>Agaricomycetes</taxon>
        <taxon>Agaricomycetidae</taxon>
        <taxon>Agaricales</taxon>
        <taxon>Marasmiineae</taxon>
        <taxon>Marasmiaceae</taxon>
        <taxon>Marasmius</taxon>
    </lineage>
</organism>
<keyword evidence="7" id="KW-0732">Signal</keyword>
<proteinExistence type="inferred from homology"/>
<feature type="domain" description="Plastocyanin-like" evidence="10">
    <location>
        <begin position="55"/>
        <end position="155"/>
    </location>
</feature>
<evidence type="ECO:0000313" key="12">
    <source>
        <dbReference type="Proteomes" id="UP001437256"/>
    </source>
</evidence>